<accession>A0A0W0X219</accession>
<dbReference type="AlphaFoldDB" id="A0A0W0X219"/>
<dbReference type="OrthoDB" id="5651329at2"/>
<evidence type="ECO:0000256" key="1">
    <source>
        <dbReference type="SAM" id="Coils"/>
    </source>
</evidence>
<keyword evidence="3" id="KW-1185">Reference proteome</keyword>
<evidence type="ECO:0000313" key="2">
    <source>
        <dbReference type="EMBL" id="KTD38638.1"/>
    </source>
</evidence>
<name>A0A0W0X219_9GAMM</name>
<dbReference type="STRING" id="45070.Lnau_0448"/>
<comment type="caution">
    <text evidence="2">The sequence shown here is derived from an EMBL/GenBank/DDBJ whole genome shotgun (WGS) entry which is preliminary data.</text>
</comment>
<dbReference type="Proteomes" id="UP000054725">
    <property type="component" value="Unassembled WGS sequence"/>
</dbReference>
<gene>
    <name evidence="2" type="ORF">Lnau_0448</name>
</gene>
<evidence type="ECO:0000313" key="3">
    <source>
        <dbReference type="Proteomes" id="UP000054725"/>
    </source>
</evidence>
<organism evidence="2 3">
    <name type="scientific">Legionella nautarum</name>
    <dbReference type="NCBI Taxonomy" id="45070"/>
    <lineage>
        <taxon>Bacteria</taxon>
        <taxon>Pseudomonadati</taxon>
        <taxon>Pseudomonadota</taxon>
        <taxon>Gammaproteobacteria</taxon>
        <taxon>Legionellales</taxon>
        <taxon>Legionellaceae</taxon>
        <taxon>Legionella</taxon>
    </lineage>
</organism>
<proteinExistence type="predicted"/>
<keyword evidence="1" id="KW-0175">Coiled coil</keyword>
<dbReference type="RefSeq" id="WP_058503531.1">
    <property type="nucleotide sequence ID" value="NZ_CAAAIF010000020.1"/>
</dbReference>
<protein>
    <submittedName>
        <fullName evidence="2">Uncharacterized protein</fullName>
    </submittedName>
</protein>
<reference evidence="2 3" key="1">
    <citation type="submission" date="2015-11" db="EMBL/GenBank/DDBJ databases">
        <title>Genomic analysis of 38 Legionella species identifies large and diverse effector repertoires.</title>
        <authorList>
            <person name="Burstein D."/>
            <person name="Amaro F."/>
            <person name="Zusman T."/>
            <person name="Lifshitz Z."/>
            <person name="Cohen O."/>
            <person name="Gilbert J.A."/>
            <person name="Pupko T."/>
            <person name="Shuman H.A."/>
            <person name="Segal G."/>
        </authorList>
    </citation>
    <scope>NUCLEOTIDE SEQUENCE [LARGE SCALE GENOMIC DNA]</scope>
    <source>
        <strain evidence="2 3">ATCC 49506</strain>
    </source>
</reference>
<dbReference type="PATRIC" id="fig|45070.6.peg.471"/>
<dbReference type="EMBL" id="LNYO01000005">
    <property type="protein sequence ID" value="KTD38638.1"/>
    <property type="molecule type" value="Genomic_DNA"/>
</dbReference>
<feature type="coiled-coil region" evidence="1">
    <location>
        <begin position="776"/>
        <end position="889"/>
    </location>
</feature>
<sequence length="1064" mass="120513">MAKPIDLNKIFSLLDEQPSKEKDHFLFLLGTDTVFTSRPTLGLADLSEAEQKSYERGETLSYSAQAIVQLLDEESEAEIGAKGEPLSYSSPSVDVLNGPTTLGSEVGERVAQGVFLALRAAANGKKTLQMPAHSRGAVEALMIINELARIKKKLKEEPGLSLYQILCQAPTTEDNTGIAKAITGSNSPFKEANETPEQRQALLARLDNLALNPFLIDPVPGGSKYYLKFLRWSSPRFYEQPQCNDYELLLKQHERTCCFSPIIPKGMQPLTIPGHHGTASGNRYNQQGVAVPESIEDRDTTTVQDLVLCKLFAFLNRCTGNRFGTEQAVKLEHKELDGVLNDFLRQDESGRNAELLKHYNAVIKNIQAFTWFQDGSYARLGAQYAKEKQRFVHLHGHNHMPMEAAVPALHQDFINQEHALLYLRGYIRFGKRAEDSLAGMIADITEALDETIGKMFDGSMKEKEKESARRSASSLNFDCIGLLNLLEKEEGRKIFFDGLGILIETLSQRYLRNNLSKEEDLALRNIIEKPFRIIQEAKKAIAEQKDFSEEYTSLIYQFDDFIQKGFKRTVETHYASIIQQVDDLKAQIDHLLNPPEHFYQVFQKFVAGLPDSEVPKELTEIKGYLSKINSSRIQNIDDIYHILEEALAPFKDSIPKETLEVITAHISSKQSELLQPCFDTHQTSTNTYLINLERLYHLAITLRKDYRAQQSLLSNEIIDINLNQLSFRIDALINAGGILLKERKIDLLEKPDCISETFFSLIKQEAIKLGAPSPELEALKRHVEEQARLLEELREQNKGLLEKGKEQQSTIEEKDAQIQKQVETHKEELLGLNRQIADALELNKQLQRNLVNLIGENEEKLSSLKETIENQAEEIKRLQKQNADALKDRDLIVRLQSSEEDEKTVLIHTKLLPLTDTYLNRLLQQAQKYQPELRLNEDGTLAEVQEPESASAKQAYDKIIIKLKAVINLRLILRNKDERPLASERAQAFGDELLIANEHFKTHRDGAWTHFFNRSAILLGLLITLPYSALTGKRNPLFFLTHTHGEAFVDDCAKELGLDPAVSA</sequence>